<dbReference type="RefSeq" id="XP_028530699.1">
    <property type="nucleotide sequence ID" value="XM_028674336.1"/>
</dbReference>
<dbReference type="AlphaFoldDB" id="A0A1J1GZ78"/>
<comment type="caution">
    <text evidence="1">The sequence shown here is derived from an EMBL/GenBank/DDBJ whole genome shotgun (WGS) entry which is preliminary data.</text>
</comment>
<gene>
    <name evidence="1" type="ORF">PGAL8A_00033700</name>
</gene>
<reference evidence="1" key="1">
    <citation type="submission" date="2015-04" db="EMBL/GenBank/DDBJ databases">
        <authorList>
            <consortium name="Pathogen Informatics"/>
        </authorList>
    </citation>
    <scope>NUCLEOTIDE SEQUENCE [LARGE SCALE GENOMIC DNA]</scope>
    <source>
        <strain evidence="1">8A</strain>
    </source>
</reference>
<evidence type="ECO:0000313" key="2">
    <source>
        <dbReference type="Proteomes" id="UP000220797"/>
    </source>
</evidence>
<dbReference type="Proteomes" id="UP000220797">
    <property type="component" value="Unassembled WGS sequence"/>
</dbReference>
<proteinExistence type="predicted"/>
<dbReference type="OMA" id="ICKRCYM"/>
<dbReference type="VEuPathDB" id="PlasmoDB:PGAL8A_00033700"/>
<accession>A0A1J1GZ78</accession>
<protein>
    <submittedName>
        <fullName evidence="1">Uncharacterized protein</fullName>
    </submittedName>
</protein>
<organism evidence="1 2">
    <name type="scientific">Plasmodium gallinaceum</name>
    <dbReference type="NCBI Taxonomy" id="5849"/>
    <lineage>
        <taxon>Eukaryota</taxon>
        <taxon>Sar</taxon>
        <taxon>Alveolata</taxon>
        <taxon>Apicomplexa</taxon>
        <taxon>Aconoidasida</taxon>
        <taxon>Haemosporida</taxon>
        <taxon>Plasmodiidae</taxon>
        <taxon>Plasmodium</taxon>
        <taxon>Plasmodium (Haemamoeba)</taxon>
    </lineage>
</organism>
<evidence type="ECO:0000313" key="1">
    <source>
        <dbReference type="EMBL" id="CRG97900.1"/>
    </source>
</evidence>
<sequence>MEKLTYLNEYTRIFEFVKNGALFEDQHTEKIDNSCSYKEKNFSHVKRKSKYISMSKLKEKNSSKKLNFYKDNENKYQVSKIKNIDKYLLLSATTTPNLTPKNKNKLDNLKNEMKFYKLTTSNDRMKCHNKVCVCKRCYIKGIQEEIEKREEKKKRTTVYTLEFNNFINKENIYEDISKRQKITKPNSVNERKYSDEYNRECNEVIVEKLTDQIPLKKNIFHFLNYIFKIN</sequence>
<dbReference type="OrthoDB" id="392460at2759"/>
<dbReference type="EMBL" id="CVMV01000117">
    <property type="protein sequence ID" value="CRG97900.1"/>
    <property type="molecule type" value="Genomic_DNA"/>
</dbReference>
<keyword evidence="2" id="KW-1185">Reference proteome</keyword>
<name>A0A1J1GZ78_PLAGA</name>
<dbReference type="GeneID" id="39728860"/>